<dbReference type="Proteomes" id="UP000799772">
    <property type="component" value="Unassembled WGS sequence"/>
</dbReference>
<dbReference type="EMBL" id="ML978139">
    <property type="protein sequence ID" value="KAF2093173.1"/>
    <property type="molecule type" value="Genomic_DNA"/>
</dbReference>
<organism evidence="1 2">
    <name type="scientific">Rhizodiscina lignyota</name>
    <dbReference type="NCBI Taxonomy" id="1504668"/>
    <lineage>
        <taxon>Eukaryota</taxon>
        <taxon>Fungi</taxon>
        <taxon>Dikarya</taxon>
        <taxon>Ascomycota</taxon>
        <taxon>Pezizomycotina</taxon>
        <taxon>Dothideomycetes</taxon>
        <taxon>Pleosporomycetidae</taxon>
        <taxon>Aulographales</taxon>
        <taxon>Rhizodiscinaceae</taxon>
        <taxon>Rhizodiscina</taxon>
    </lineage>
</organism>
<dbReference type="PANTHER" id="PTHR36978:SF8">
    <property type="entry name" value="NAD DEPENDENT EPIMERASE_DEHYDRATASE"/>
    <property type="match status" value="1"/>
</dbReference>
<protein>
    <recommendedName>
        <fullName evidence="3">P-loop containing nucleoside triphosphate hydrolase protein</fullName>
    </recommendedName>
</protein>
<dbReference type="SUPFAM" id="SSF52540">
    <property type="entry name" value="P-loop containing nucleoside triphosphate hydrolases"/>
    <property type="match status" value="1"/>
</dbReference>
<comment type="caution">
    <text evidence="1">The sequence shown here is derived from an EMBL/GenBank/DDBJ whole genome shotgun (WGS) entry which is preliminary data.</text>
</comment>
<keyword evidence="2" id="KW-1185">Reference proteome</keyword>
<gene>
    <name evidence="1" type="ORF">NA57DRAFT_69274</name>
</gene>
<accession>A0A9P4I587</accession>
<evidence type="ECO:0008006" key="3">
    <source>
        <dbReference type="Google" id="ProtNLM"/>
    </source>
</evidence>
<proteinExistence type="predicted"/>
<evidence type="ECO:0000313" key="1">
    <source>
        <dbReference type="EMBL" id="KAF2093173.1"/>
    </source>
</evidence>
<sequence>MDLYISDILYPQQPAPPRVRTKPMQILCVGPPRSGTESLATALRLLGYEVYHGWDLIFEQPSRIRQWTLLARQKFSASSPVKGDSKITTAQFDELMGHAEAVVDSAAWTFAAELIEAYPDAKVILNTRHDQDAWHSSIQKVFLPICKSWPLWFLSRLDPYHFWLRTFYVRWTWPMLFRSEGDNPASGIENCGKWVYREHCAMVKGLLASRGEQGRLLEWDLGDGWQPLCEFLGRDVPNESFPRTNSAGDFGERERRIVKHSMMVAARNGAIASGTDRAMSSPQLRNLQLYGFKVY</sequence>
<dbReference type="InterPro" id="IPR040632">
    <property type="entry name" value="Sulfotransfer_4"/>
</dbReference>
<dbReference type="InterPro" id="IPR027417">
    <property type="entry name" value="P-loop_NTPase"/>
</dbReference>
<reference evidence="1" key="1">
    <citation type="journal article" date="2020" name="Stud. Mycol.">
        <title>101 Dothideomycetes genomes: a test case for predicting lifestyles and emergence of pathogens.</title>
        <authorList>
            <person name="Haridas S."/>
            <person name="Albert R."/>
            <person name="Binder M."/>
            <person name="Bloem J."/>
            <person name="Labutti K."/>
            <person name="Salamov A."/>
            <person name="Andreopoulos B."/>
            <person name="Baker S."/>
            <person name="Barry K."/>
            <person name="Bills G."/>
            <person name="Bluhm B."/>
            <person name="Cannon C."/>
            <person name="Castanera R."/>
            <person name="Culley D."/>
            <person name="Daum C."/>
            <person name="Ezra D."/>
            <person name="Gonzalez J."/>
            <person name="Henrissat B."/>
            <person name="Kuo A."/>
            <person name="Liang C."/>
            <person name="Lipzen A."/>
            <person name="Lutzoni F."/>
            <person name="Magnuson J."/>
            <person name="Mondo S."/>
            <person name="Nolan M."/>
            <person name="Ohm R."/>
            <person name="Pangilinan J."/>
            <person name="Park H.-J."/>
            <person name="Ramirez L."/>
            <person name="Alfaro M."/>
            <person name="Sun H."/>
            <person name="Tritt A."/>
            <person name="Yoshinaga Y."/>
            <person name="Zwiers L.-H."/>
            <person name="Turgeon B."/>
            <person name="Goodwin S."/>
            <person name="Spatafora J."/>
            <person name="Crous P."/>
            <person name="Grigoriev I."/>
        </authorList>
    </citation>
    <scope>NUCLEOTIDE SEQUENCE</scope>
    <source>
        <strain evidence="1">CBS 133067</strain>
    </source>
</reference>
<dbReference type="PANTHER" id="PTHR36978">
    <property type="entry name" value="P-LOOP CONTAINING NUCLEOTIDE TRIPHOSPHATE HYDROLASE"/>
    <property type="match status" value="1"/>
</dbReference>
<evidence type="ECO:0000313" key="2">
    <source>
        <dbReference type="Proteomes" id="UP000799772"/>
    </source>
</evidence>
<dbReference type="Pfam" id="PF17784">
    <property type="entry name" value="Sulfotransfer_4"/>
    <property type="match status" value="1"/>
</dbReference>
<dbReference type="Gene3D" id="3.40.50.300">
    <property type="entry name" value="P-loop containing nucleotide triphosphate hydrolases"/>
    <property type="match status" value="1"/>
</dbReference>
<dbReference type="OrthoDB" id="408152at2759"/>
<dbReference type="AlphaFoldDB" id="A0A9P4I587"/>
<name>A0A9P4I587_9PEZI</name>